<feature type="domain" description="Phage head morphogenesis" evidence="1">
    <location>
        <begin position="55"/>
        <end position="170"/>
    </location>
</feature>
<dbReference type="InterPro" id="IPR006528">
    <property type="entry name" value="Phage_head_morphogenesis_dom"/>
</dbReference>
<evidence type="ECO:0000313" key="3">
    <source>
        <dbReference type="Proteomes" id="UP000825388"/>
    </source>
</evidence>
<evidence type="ECO:0000259" key="1">
    <source>
        <dbReference type="Pfam" id="PF04233"/>
    </source>
</evidence>
<dbReference type="AlphaFoldDB" id="A0AAW4RS82"/>
<protein>
    <recommendedName>
        <fullName evidence="1">Phage head morphogenesis domain-containing protein</fullName>
    </recommendedName>
</protein>
<reference evidence="2" key="1">
    <citation type="submission" date="2015-12" db="EMBL/GenBank/DDBJ databases">
        <authorList>
            <person name="Bansal K."/>
            <person name="Midha S."/>
            <person name="Patil P.B."/>
        </authorList>
    </citation>
    <scope>NUCLEOTIDE SEQUENCE</scope>
    <source>
        <strain evidence="2">LMG867</strain>
    </source>
</reference>
<dbReference type="Proteomes" id="UP000825388">
    <property type="component" value="Unassembled WGS sequence"/>
</dbReference>
<organism evidence="2 3">
    <name type="scientific">Xanthomonas citri pv. sesbaniae</name>
    <dbReference type="NCBI Taxonomy" id="473425"/>
    <lineage>
        <taxon>Bacteria</taxon>
        <taxon>Pseudomonadati</taxon>
        <taxon>Pseudomonadota</taxon>
        <taxon>Gammaproteobacteria</taxon>
        <taxon>Lysobacterales</taxon>
        <taxon>Lysobacteraceae</taxon>
        <taxon>Xanthomonas</taxon>
    </lineage>
</organism>
<accession>A0AAW4RS82</accession>
<name>A0AAW4RS82_XANCI</name>
<dbReference type="RefSeq" id="WP_089111745.1">
    <property type="nucleotide sequence ID" value="NZ_LOKL01000158.1"/>
</dbReference>
<dbReference type="EMBL" id="LOKL01000158">
    <property type="protein sequence ID" value="MBZ3926385.1"/>
    <property type="molecule type" value="Genomic_DNA"/>
</dbReference>
<evidence type="ECO:0000313" key="2">
    <source>
        <dbReference type="EMBL" id="MBZ3926385.1"/>
    </source>
</evidence>
<gene>
    <name evidence="2" type="ORF">Xseb_02680</name>
</gene>
<comment type="caution">
    <text evidence="2">The sequence shown here is derived from an EMBL/GenBank/DDBJ whole genome shotgun (WGS) entry which is preliminary data.</text>
</comment>
<sequence>MASVATAQLPFAEQIEFFRRKKDVLTESYLDVWESEHDTSFMVAGANRADLLADFRVAIDKAISEGTGLAQFRADFDRIVATYGWDYNGGRNWRSRVIYETNLRQSYNAGRWAQLMQLSKVRPYWQYQHSDAVEHPRPLHLAWNGLVLRFDHPWWRTHFPANGWGCQCYVQALNERDLKRLGKSGPDQAPAVDMQAVLVGQRSPGGSREVLTPAGVDPGFGYPPGASADTWPSRRGGPVTPPSLTGQVTEALQFVLDKSTRLPAPAAAETAAAALARPRARDALQAGYGRWLDDIAAEQSHPTRYLVGALQPGLLPALTQAGARVGTAAVQALADQLPASLPAAMSTSAAQIPAAMLEPLAVLLDIASGRLRYVLPGTRAERVVVEVTLAADGPHSLDAAAVVPTAELQRGIDAGTLQLLTGAI</sequence>
<dbReference type="Pfam" id="PF04233">
    <property type="entry name" value="Phage_Mu_F"/>
    <property type="match status" value="1"/>
</dbReference>
<proteinExistence type="predicted"/>